<gene>
    <name evidence="5" type="ORF">B6D06_00935</name>
</gene>
<evidence type="ECO:0000259" key="4">
    <source>
        <dbReference type="Pfam" id="PF01420"/>
    </source>
</evidence>
<keyword evidence="3" id="KW-0238">DNA-binding</keyword>
<reference evidence="5 6" key="1">
    <citation type="submission" date="2017-03" db="EMBL/GenBank/DDBJ databases">
        <title>Comparative genomics of honeybee gut symbionts reveal geographically distinct and subgroup specific antibiotic resistance.</title>
        <authorList>
            <person name="Ludvigsen J."/>
            <person name="Porcellato D."/>
            <person name="Labee-Lund T.M."/>
            <person name="Amdam G.V."/>
            <person name="Rudi K."/>
        </authorList>
    </citation>
    <scope>NUCLEOTIDE SEQUENCE [LARGE SCALE GENOMIC DNA]</scope>
    <source>
        <strain evidence="5 6">A-4-12</strain>
    </source>
</reference>
<dbReference type="GO" id="GO:0009307">
    <property type="term" value="P:DNA restriction-modification system"/>
    <property type="evidence" value="ECO:0007669"/>
    <property type="project" value="UniProtKB-KW"/>
</dbReference>
<dbReference type="InterPro" id="IPR000055">
    <property type="entry name" value="Restrct_endonuc_typeI_TRD"/>
</dbReference>
<dbReference type="InterPro" id="IPR044946">
    <property type="entry name" value="Restrct_endonuc_typeI_TRD_sf"/>
</dbReference>
<evidence type="ECO:0000256" key="1">
    <source>
        <dbReference type="ARBA" id="ARBA00010923"/>
    </source>
</evidence>
<comment type="caution">
    <text evidence="5">The sequence shown here is derived from an EMBL/GenBank/DDBJ whole genome shotgun (WGS) entry which is preliminary data.</text>
</comment>
<dbReference type="SUPFAM" id="SSF116734">
    <property type="entry name" value="DNA methylase specificity domain"/>
    <property type="match status" value="2"/>
</dbReference>
<feature type="domain" description="Type I restriction modification DNA specificity" evidence="4">
    <location>
        <begin position="10"/>
        <end position="190"/>
    </location>
</feature>
<dbReference type="Proteomes" id="UP000194968">
    <property type="component" value="Unassembled WGS sequence"/>
</dbReference>
<dbReference type="Pfam" id="PF01420">
    <property type="entry name" value="Methylase_S"/>
    <property type="match status" value="2"/>
</dbReference>
<evidence type="ECO:0000313" key="6">
    <source>
        <dbReference type="Proteomes" id="UP000194968"/>
    </source>
</evidence>
<evidence type="ECO:0000313" key="5">
    <source>
        <dbReference type="EMBL" id="OTQ53440.1"/>
    </source>
</evidence>
<name>A0A242NX49_9GAMM</name>
<dbReference type="PANTHER" id="PTHR30408">
    <property type="entry name" value="TYPE-1 RESTRICTION ENZYME ECOKI SPECIFICITY PROTEIN"/>
    <property type="match status" value="1"/>
</dbReference>
<protein>
    <recommendedName>
        <fullName evidence="4">Type I restriction modification DNA specificity domain-containing protein</fullName>
    </recommendedName>
</protein>
<accession>A0A242NX49</accession>
<dbReference type="Gene3D" id="3.90.220.20">
    <property type="entry name" value="DNA methylase specificity domains"/>
    <property type="match status" value="2"/>
</dbReference>
<feature type="domain" description="Type I restriction modification DNA specificity" evidence="4">
    <location>
        <begin position="219"/>
        <end position="389"/>
    </location>
</feature>
<keyword evidence="2" id="KW-0680">Restriction system</keyword>
<proteinExistence type="inferred from homology"/>
<dbReference type="AlphaFoldDB" id="A0A242NX49"/>
<dbReference type="RefSeq" id="WP_086319906.1">
    <property type="nucleotide sequence ID" value="NZ_NASD01000007.1"/>
</dbReference>
<evidence type="ECO:0000256" key="2">
    <source>
        <dbReference type="ARBA" id="ARBA00022747"/>
    </source>
</evidence>
<evidence type="ECO:0000256" key="3">
    <source>
        <dbReference type="ARBA" id="ARBA00023125"/>
    </source>
</evidence>
<dbReference type="GO" id="GO:0003677">
    <property type="term" value="F:DNA binding"/>
    <property type="evidence" value="ECO:0007669"/>
    <property type="project" value="UniProtKB-KW"/>
</dbReference>
<dbReference type="OrthoDB" id="9798929at2"/>
<dbReference type="EMBL" id="NASK01000059">
    <property type="protein sequence ID" value="OTQ53440.1"/>
    <property type="molecule type" value="Genomic_DNA"/>
</dbReference>
<dbReference type="InterPro" id="IPR052021">
    <property type="entry name" value="Type-I_RS_S_subunit"/>
</dbReference>
<sequence>MNETKLFLEQCFEFINGGTWNENEYSLEGIHVVKVTNLVNSGVERKKDDSYLPWSKYEKYQKHKLFEGDVVIATVGSHPTQQGSVVGRTSRIPKDFDGSFLNQNAVCLRNKDTNKINSRYFFYLTKTILFKGYIEGRAKGSANQVRMALSDLKKFNYYFPHISYQRKIAAILSTYDDLIENNNKRIALLEKMAEEIYREWFVHFRFPGYQDIKFEKGIPKGWSVKSLGNIFDTASGGTPSRKDIRNYNGKINWLKTGELKSIFAFESEEKITLSGLESSSAKIFPINTIVIAMYCAMPDISILAEPAATNQACCAFLPKLDYFTYHYNYYLIKYAQPHLIQYSHGAAQQNLSQDLIKRFEVLIANEFIIKKYTSIVDPLFQEIKIIMKQNKILREYKNMLLPRLISGKLSVENLDIAFPPSMQQEEGKVD</sequence>
<dbReference type="PANTHER" id="PTHR30408:SF12">
    <property type="entry name" value="TYPE I RESTRICTION ENZYME MJAVIII SPECIFICITY SUBUNIT"/>
    <property type="match status" value="1"/>
</dbReference>
<organism evidence="5 6">
    <name type="scientific">Gilliamella apis</name>
    <dbReference type="NCBI Taxonomy" id="1970738"/>
    <lineage>
        <taxon>Bacteria</taxon>
        <taxon>Pseudomonadati</taxon>
        <taxon>Pseudomonadota</taxon>
        <taxon>Gammaproteobacteria</taxon>
        <taxon>Orbales</taxon>
        <taxon>Orbaceae</taxon>
        <taxon>Gilliamella</taxon>
    </lineage>
</organism>
<comment type="similarity">
    <text evidence="1">Belongs to the type-I restriction system S methylase family.</text>
</comment>
<dbReference type="Gene3D" id="1.10.287.1120">
    <property type="entry name" value="Bipartite methylase S protein"/>
    <property type="match status" value="1"/>
</dbReference>